<keyword evidence="2" id="KW-1185">Reference proteome</keyword>
<protein>
    <recommendedName>
        <fullName evidence="3">DDE-1 domain-containing protein</fullName>
    </recommendedName>
</protein>
<feature type="non-terminal residue" evidence="1">
    <location>
        <position position="160"/>
    </location>
</feature>
<evidence type="ECO:0000313" key="1">
    <source>
        <dbReference type="EMBL" id="EIM79038.1"/>
    </source>
</evidence>
<organism evidence="1 2">
    <name type="scientific">Stereum hirsutum (strain FP-91666)</name>
    <name type="common">White-rot fungus</name>
    <dbReference type="NCBI Taxonomy" id="721885"/>
    <lineage>
        <taxon>Eukaryota</taxon>
        <taxon>Fungi</taxon>
        <taxon>Dikarya</taxon>
        <taxon>Basidiomycota</taxon>
        <taxon>Agaricomycotina</taxon>
        <taxon>Agaricomycetes</taxon>
        <taxon>Russulales</taxon>
        <taxon>Stereaceae</taxon>
        <taxon>Stereum</taxon>
    </lineage>
</organism>
<dbReference type="Proteomes" id="UP000053927">
    <property type="component" value="Unassembled WGS sequence"/>
</dbReference>
<gene>
    <name evidence="1" type="ORF">STEHIDRAFT_34471</name>
</gene>
<dbReference type="eggNOG" id="ENOG502SMRK">
    <property type="taxonomic scope" value="Eukaryota"/>
</dbReference>
<dbReference type="RefSeq" id="XP_007311866.1">
    <property type="nucleotide sequence ID" value="XM_007311804.1"/>
</dbReference>
<dbReference type="KEGG" id="shs:STEHIDRAFT_34471"/>
<reference evidence="2" key="1">
    <citation type="journal article" date="2012" name="Science">
        <title>The Paleozoic origin of enzymatic lignin decomposition reconstructed from 31 fungal genomes.</title>
        <authorList>
            <person name="Floudas D."/>
            <person name="Binder M."/>
            <person name="Riley R."/>
            <person name="Barry K."/>
            <person name="Blanchette R.A."/>
            <person name="Henrissat B."/>
            <person name="Martinez A.T."/>
            <person name="Otillar R."/>
            <person name="Spatafora J.W."/>
            <person name="Yadav J.S."/>
            <person name="Aerts A."/>
            <person name="Benoit I."/>
            <person name="Boyd A."/>
            <person name="Carlson A."/>
            <person name="Copeland A."/>
            <person name="Coutinho P.M."/>
            <person name="de Vries R.P."/>
            <person name="Ferreira P."/>
            <person name="Findley K."/>
            <person name="Foster B."/>
            <person name="Gaskell J."/>
            <person name="Glotzer D."/>
            <person name="Gorecki P."/>
            <person name="Heitman J."/>
            <person name="Hesse C."/>
            <person name="Hori C."/>
            <person name="Igarashi K."/>
            <person name="Jurgens J.A."/>
            <person name="Kallen N."/>
            <person name="Kersten P."/>
            <person name="Kohler A."/>
            <person name="Kuees U."/>
            <person name="Kumar T.K.A."/>
            <person name="Kuo A."/>
            <person name="LaButti K."/>
            <person name="Larrondo L.F."/>
            <person name="Lindquist E."/>
            <person name="Ling A."/>
            <person name="Lombard V."/>
            <person name="Lucas S."/>
            <person name="Lundell T."/>
            <person name="Martin R."/>
            <person name="McLaughlin D.J."/>
            <person name="Morgenstern I."/>
            <person name="Morin E."/>
            <person name="Murat C."/>
            <person name="Nagy L.G."/>
            <person name="Nolan M."/>
            <person name="Ohm R.A."/>
            <person name="Patyshakuliyeva A."/>
            <person name="Rokas A."/>
            <person name="Ruiz-Duenas F.J."/>
            <person name="Sabat G."/>
            <person name="Salamov A."/>
            <person name="Samejima M."/>
            <person name="Schmutz J."/>
            <person name="Slot J.C."/>
            <person name="St John F."/>
            <person name="Stenlid J."/>
            <person name="Sun H."/>
            <person name="Sun S."/>
            <person name="Syed K."/>
            <person name="Tsang A."/>
            <person name="Wiebenga A."/>
            <person name="Young D."/>
            <person name="Pisabarro A."/>
            <person name="Eastwood D.C."/>
            <person name="Martin F."/>
            <person name="Cullen D."/>
            <person name="Grigoriev I.V."/>
            <person name="Hibbett D.S."/>
        </authorList>
    </citation>
    <scope>NUCLEOTIDE SEQUENCE [LARGE SCALE GENOMIC DNA]</scope>
    <source>
        <strain evidence="2">FP-91666</strain>
    </source>
</reference>
<dbReference type="EMBL" id="JH687431">
    <property type="protein sequence ID" value="EIM79038.1"/>
    <property type="molecule type" value="Genomic_DNA"/>
</dbReference>
<accession>R7RWB5</accession>
<evidence type="ECO:0000313" key="2">
    <source>
        <dbReference type="Proteomes" id="UP000053927"/>
    </source>
</evidence>
<sequence>LRWVPRVSTRAAQKTPVDAEQQIWELFLRLALWVRDAGVRHPSLIVNFDQTQVVIADNNAHTFAEEGSKQVGVNGKEEKRAFTSVVGISASGNVLPSQLIFKGGSDRSLPSPSAPARDEASRLGFLYSWNPNNYWSSLSLMETYMETIIVPYFMHQKQLL</sequence>
<dbReference type="GeneID" id="18804510"/>
<feature type="non-terminal residue" evidence="1">
    <location>
        <position position="1"/>
    </location>
</feature>
<dbReference type="OrthoDB" id="3341102at2759"/>
<evidence type="ECO:0008006" key="3">
    <source>
        <dbReference type="Google" id="ProtNLM"/>
    </source>
</evidence>
<name>R7RWB5_STEHR</name>
<dbReference type="AlphaFoldDB" id="R7RWB5"/>
<proteinExistence type="predicted"/>